<feature type="transmembrane region" description="Helical" evidence="1">
    <location>
        <begin position="12"/>
        <end position="39"/>
    </location>
</feature>
<organism evidence="2 3">
    <name type="scientific">Helicobacter fennelliae MRY12-0050</name>
    <dbReference type="NCBI Taxonomy" id="1325130"/>
    <lineage>
        <taxon>Bacteria</taxon>
        <taxon>Pseudomonadati</taxon>
        <taxon>Campylobacterota</taxon>
        <taxon>Epsilonproteobacteria</taxon>
        <taxon>Campylobacterales</taxon>
        <taxon>Helicobacteraceae</taxon>
        <taxon>Helicobacter</taxon>
    </lineage>
</organism>
<dbReference type="Proteomes" id="UP000018143">
    <property type="component" value="Unassembled WGS sequence"/>
</dbReference>
<dbReference type="STRING" id="1325130.HFN_2010"/>
<evidence type="ECO:0000313" key="2">
    <source>
        <dbReference type="EMBL" id="GAD18598.1"/>
    </source>
</evidence>
<keyword evidence="1" id="KW-0472">Membrane</keyword>
<accession>T1DVB3</accession>
<dbReference type="AlphaFoldDB" id="T1DVB3"/>
<feature type="transmembrane region" description="Helical" evidence="1">
    <location>
        <begin position="87"/>
        <end position="105"/>
    </location>
</feature>
<evidence type="ECO:0000313" key="3">
    <source>
        <dbReference type="Proteomes" id="UP000018143"/>
    </source>
</evidence>
<protein>
    <submittedName>
        <fullName evidence="2">Uncharacterized protein</fullName>
    </submittedName>
</protein>
<feature type="transmembrane region" description="Helical" evidence="1">
    <location>
        <begin position="51"/>
        <end position="72"/>
    </location>
</feature>
<comment type="caution">
    <text evidence="2">The sequence shown here is derived from an EMBL/GenBank/DDBJ whole genome shotgun (WGS) entry which is preliminary data.</text>
</comment>
<dbReference type="EMBL" id="BASD01000008">
    <property type="protein sequence ID" value="GAD18598.1"/>
    <property type="molecule type" value="Genomic_DNA"/>
</dbReference>
<dbReference type="OrthoDB" id="5325467at2"/>
<reference evidence="2 3" key="1">
    <citation type="journal article" date="2013" name="Genome Announc.">
        <title>Draft Genome Sequence of Helicobacter fennelliae Strain MRY12-0050, Isolated from a Bacteremia Patient.</title>
        <authorList>
            <person name="Rimbara E."/>
            <person name="Matsui M."/>
            <person name="Mori S."/>
            <person name="Suzuki S."/>
            <person name="Suzuki M."/>
            <person name="Kim H."/>
            <person name="Sekizuka T."/>
            <person name="Kuroda M."/>
            <person name="Shibayama K."/>
        </authorList>
    </citation>
    <scope>NUCLEOTIDE SEQUENCE [LARGE SCALE GENOMIC DNA]</scope>
    <source>
        <strain evidence="2 3">MRY12-0050</strain>
    </source>
</reference>
<name>T1DVB3_9HELI</name>
<keyword evidence="1" id="KW-1133">Transmembrane helix</keyword>
<evidence type="ECO:0000256" key="1">
    <source>
        <dbReference type="SAM" id="Phobius"/>
    </source>
</evidence>
<keyword evidence="1" id="KW-0812">Transmembrane</keyword>
<sequence>MKKEKFDFGIFILDCFMCIGLIVVSVIFVIPLGLVFSVFIDGFHLIEFEGFYDYSTLLTLSHTLMFALYFFLEKTNIIQYRIYKPSFWFVFISINSFWWFVAYWLSHNFKVYS</sequence>
<gene>
    <name evidence="2" type="ORF">HFN_2010</name>
</gene>
<keyword evidence="3" id="KW-1185">Reference proteome</keyword>
<dbReference type="RefSeq" id="WP_023947322.1">
    <property type="nucleotide sequence ID" value="NZ_BASD01000008.1"/>
</dbReference>
<proteinExistence type="predicted"/>